<dbReference type="Proteomes" id="UP001055025">
    <property type="component" value="Unassembled WGS sequence"/>
</dbReference>
<dbReference type="InterPro" id="IPR036286">
    <property type="entry name" value="LexA/Signal_pep-like_sf"/>
</dbReference>
<dbReference type="Pfam" id="PF00717">
    <property type="entry name" value="Peptidase_S24"/>
    <property type="match status" value="1"/>
</dbReference>
<dbReference type="PANTHER" id="PTHR46558">
    <property type="entry name" value="TRACRIPTIONAL REGULATORY PROTEIN-RELATED-RELATED"/>
    <property type="match status" value="1"/>
</dbReference>
<organism evidence="3 4">
    <name type="scientific">Granulimonas faecalis</name>
    <dbReference type="NCBI Taxonomy" id="2894155"/>
    <lineage>
        <taxon>Bacteria</taxon>
        <taxon>Bacillati</taxon>
        <taxon>Actinomycetota</taxon>
        <taxon>Coriobacteriia</taxon>
        <taxon>Coriobacteriales</taxon>
        <taxon>Kribbibacteriaceae</taxon>
        <taxon>Granulimonas</taxon>
    </lineage>
</organism>
<comment type="caution">
    <text evidence="3">The sequence shown here is derived from an EMBL/GenBank/DDBJ whole genome shotgun (WGS) entry which is preliminary data.</text>
</comment>
<keyword evidence="1" id="KW-0238">DNA-binding</keyword>
<dbReference type="CDD" id="cd00093">
    <property type="entry name" value="HTH_XRE"/>
    <property type="match status" value="1"/>
</dbReference>
<dbReference type="AlphaFoldDB" id="A0AAV5B4I6"/>
<dbReference type="Pfam" id="PF01381">
    <property type="entry name" value="HTH_3"/>
    <property type="match status" value="1"/>
</dbReference>
<dbReference type="RefSeq" id="WP_265590863.1">
    <property type="nucleotide sequence ID" value="NZ_BQKC01000001.1"/>
</dbReference>
<sequence length="212" mass="23380">MDVSTKLKELRKKAGLTQQEVADKVDVSRVAVGQWESGSVTPRPNKIERLAELFGVSVAQLLGYDPASLPSRDTRADAPAYVPMMVLGSVHAGEFDEEAVSGDGDVVNVPSEVKERWPHARAVRARGTCMNKAIPDGHWFLVDPGTEPRNGDIAVVETEDHEAVVRRWYRGGDTLMLVADSTEHHEDIVIHWEDGAVRVIGTVVYEQGFLRE</sequence>
<keyword evidence="4" id="KW-1185">Reference proteome</keyword>
<evidence type="ECO:0000259" key="2">
    <source>
        <dbReference type="PROSITE" id="PS50943"/>
    </source>
</evidence>
<name>A0AAV5B4I6_9ACTN</name>
<dbReference type="EMBL" id="BQKC01000001">
    <property type="protein sequence ID" value="GJM55634.1"/>
    <property type="molecule type" value="Genomic_DNA"/>
</dbReference>
<dbReference type="Gene3D" id="2.10.109.10">
    <property type="entry name" value="Umud Fragment, subunit A"/>
    <property type="match status" value="1"/>
</dbReference>
<dbReference type="InterPro" id="IPR010982">
    <property type="entry name" value="Lambda_DNA-bd_dom_sf"/>
</dbReference>
<dbReference type="InterPro" id="IPR015927">
    <property type="entry name" value="Peptidase_S24_S26A/B/C"/>
</dbReference>
<protein>
    <recommendedName>
        <fullName evidence="2">HTH cro/C1-type domain-containing protein</fullName>
    </recommendedName>
</protein>
<dbReference type="SMART" id="SM00530">
    <property type="entry name" value="HTH_XRE"/>
    <property type="match status" value="1"/>
</dbReference>
<reference evidence="3" key="1">
    <citation type="journal article" date="2022" name="Int. J. Syst. Evol. Microbiol.">
        <title>Granulimonas faecalis gen. nov., sp. nov., and Leptogranulimonas caecicola gen. nov., sp. nov., novel lactate-producing Atopobiaceae bacteria isolated from mouse intestines, and an emended description of the family Atopobiaceae.</title>
        <authorList>
            <person name="Morinaga K."/>
            <person name="Kusada H."/>
            <person name="Sakamoto S."/>
            <person name="Murakami T."/>
            <person name="Toyoda A."/>
            <person name="Mori H."/>
            <person name="Meng X.Y."/>
            <person name="Takashino M."/>
            <person name="Murotomi K."/>
            <person name="Tamaki H."/>
        </authorList>
    </citation>
    <scope>NUCLEOTIDE SEQUENCE</scope>
    <source>
        <strain evidence="3">OPF53</strain>
    </source>
</reference>
<evidence type="ECO:0000256" key="1">
    <source>
        <dbReference type="ARBA" id="ARBA00023125"/>
    </source>
</evidence>
<dbReference type="CDD" id="cd06529">
    <property type="entry name" value="S24_LexA-like"/>
    <property type="match status" value="1"/>
</dbReference>
<dbReference type="InterPro" id="IPR039418">
    <property type="entry name" value="LexA-like"/>
</dbReference>
<proteinExistence type="predicted"/>
<evidence type="ECO:0000313" key="4">
    <source>
        <dbReference type="Proteomes" id="UP001055025"/>
    </source>
</evidence>
<evidence type="ECO:0000313" key="3">
    <source>
        <dbReference type="EMBL" id="GJM55634.1"/>
    </source>
</evidence>
<accession>A0AAV5B4I6</accession>
<feature type="domain" description="HTH cro/C1-type" evidence="2">
    <location>
        <begin position="7"/>
        <end position="61"/>
    </location>
</feature>
<gene>
    <name evidence="3" type="ORF">ATOP_12890</name>
</gene>
<dbReference type="GO" id="GO:0003677">
    <property type="term" value="F:DNA binding"/>
    <property type="evidence" value="ECO:0007669"/>
    <property type="project" value="UniProtKB-KW"/>
</dbReference>
<dbReference type="PROSITE" id="PS50943">
    <property type="entry name" value="HTH_CROC1"/>
    <property type="match status" value="1"/>
</dbReference>
<dbReference type="Gene3D" id="1.10.260.40">
    <property type="entry name" value="lambda repressor-like DNA-binding domains"/>
    <property type="match status" value="1"/>
</dbReference>
<dbReference type="SUPFAM" id="SSF47413">
    <property type="entry name" value="lambda repressor-like DNA-binding domains"/>
    <property type="match status" value="1"/>
</dbReference>
<dbReference type="InterPro" id="IPR001387">
    <property type="entry name" value="Cro/C1-type_HTH"/>
</dbReference>
<dbReference type="SUPFAM" id="SSF51306">
    <property type="entry name" value="LexA/Signal peptidase"/>
    <property type="match status" value="1"/>
</dbReference>
<dbReference type="PANTHER" id="PTHR46558:SF13">
    <property type="entry name" value="HTH-TYPE TRANSCRIPTIONAL REGULATOR IMMR"/>
    <property type="match status" value="1"/>
</dbReference>